<accession>A0A392SMK4</accession>
<evidence type="ECO:0000256" key="1">
    <source>
        <dbReference type="SAM" id="MobiDB-lite"/>
    </source>
</evidence>
<sequence length="46" mass="5322">EEADDMEVQLERKRRREEETETNTVSVNLSQHFLSAGPGSQDCRDQ</sequence>
<dbReference type="Proteomes" id="UP000265520">
    <property type="component" value="Unassembled WGS sequence"/>
</dbReference>
<dbReference type="EMBL" id="LXQA010411677">
    <property type="protein sequence ID" value="MCI50123.1"/>
    <property type="molecule type" value="Genomic_DNA"/>
</dbReference>
<organism evidence="2 3">
    <name type="scientific">Trifolium medium</name>
    <dbReference type="NCBI Taxonomy" id="97028"/>
    <lineage>
        <taxon>Eukaryota</taxon>
        <taxon>Viridiplantae</taxon>
        <taxon>Streptophyta</taxon>
        <taxon>Embryophyta</taxon>
        <taxon>Tracheophyta</taxon>
        <taxon>Spermatophyta</taxon>
        <taxon>Magnoliopsida</taxon>
        <taxon>eudicotyledons</taxon>
        <taxon>Gunneridae</taxon>
        <taxon>Pentapetalae</taxon>
        <taxon>rosids</taxon>
        <taxon>fabids</taxon>
        <taxon>Fabales</taxon>
        <taxon>Fabaceae</taxon>
        <taxon>Papilionoideae</taxon>
        <taxon>50 kb inversion clade</taxon>
        <taxon>NPAAA clade</taxon>
        <taxon>Hologalegina</taxon>
        <taxon>IRL clade</taxon>
        <taxon>Trifolieae</taxon>
        <taxon>Trifolium</taxon>
    </lineage>
</organism>
<proteinExistence type="predicted"/>
<protein>
    <submittedName>
        <fullName evidence="2">Uncharacterized protein</fullName>
    </submittedName>
</protein>
<name>A0A392SMK4_9FABA</name>
<evidence type="ECO:0000313" key="3">
    <source>
        <dbReference type="Proteomes" id="UP000265520"/>
    </source>
</evidence>
<feature type="compositionally biased region" description="Polar residues" evidence="1">
    <location>
        <begin position="23"/>
        <end position="33"/>
    </location>
</feature>
<keyword evidence="3" id="KW-1185">Reference proteome</keyword>
<evidence type="ECO:0000313" key="2">
    <source>
        <dbReference type="EMBL" id="MCI50123.1"/>
    </source>
</evidence>
<feature type="non-terminal residue" evidence="2">
    <location>
        <position position="1"/>
    </location>
</feature>
<comment type="caution">
    <text evidence="2">The sequence shown here is derived from an EMBL/GenBank/DDBJ whole genome shotgun (WGS) entry which is preliminary data.</text>
</comment>
<reference evidence="2 3" key="1">
    <citation type="journal article" date="2018" name="Front. Plant Sci.">
        <title>Red Clover (Trifolium pratense) and Zigzag Clover (T. medium) - A Picture of Genomic Similarities and Differences.</title>
        <authorList>
            <person name="Dluhosova J."/>
            <person name="Istvanek J."/>
            <person name="Nedelnik J."/>
            <person name="Repkova J."/>
        </authorList>
    </citation>
    <scope>NUCLEOTIDE SEQUENCE [LARGE SCALE GENOMIC DNA]</scope>
    <source>
        <strain evidence="3">cv. 10/8</strain>
        <tissue evidence="2">Leaf</tissue>
    </source>
</reference>
<dbReference type="AlphaFoldDB" id="A0A392SMK4"/>
<feature type="region of interest" description="Disordered" evidence="1">
    <location>
        <begin position="1"/>
        <end position="46"/>
    </location>
</feature>